<accession>A0A1T4S841</accession>
<dbReference type="InterPro" id="IPR001646">
    <property type="entry name" value="5peptide_repeat"/>
</dbReference>
<evidence type="ECO:0000259" key="2">
    <source>
        <dbReference type="Pfam" id="PF07885"/>
    </source>
</evidence>
<dbReference type="SUPFAM" id="SSF81324">
    <property type="entry name" value="Voltage-gated potassium channels"/>
    <property type="match status" value="1"/>
</dbReference>
<dbReference type="PANTHER" id="PTHR14136:SF17">
    <property type="entry name" value="BTB_POZ DOMAIN-CONTAINING PROTEIN KCTD9"/>
    <property type="match status" value="1"/>
</dbReference>
<dbReference type="SUPFAM" id="SSF141571">
    <property type="entry name" value="Pentapeptide repeat-like"/>
    <property type="match status" value="1"/>
</dbReference>
<proteinExistence type="predicted"/>
<feature type="transmembrane region" description="Helical" evidence="1">
    <location>
        <begin position="297"/>
        <end position="317"/>
    </location>
</feature>
<keyword evidence="1" id="KW-0812">Transmembrane</keyword>
<feature type="transmembrane region" description="Helical" evidence="1">
    <location>
        <begin position="266"/>
        <end position="285"/>
    </location>
</feature>
<protein>
    <submittedName>
        <fullName evidence="3">Potassium transporter Kef</fullName>
    </submittedName>
</protein>
<feature type="transmembrane region" description="Helical" evidence="1">
    <location>
        <begin position="227"/>
        <end position="245"/>
    </location>
</feature>
<keyword evidence="1" id="KW-1133">Transmembrane helix</keyword>
<comment type="caution">
    <text evidence="3">The sequence shown here is derived from an EMBL/GenBank/DDBJ whole genome shotgun (WGS) entry which is preliminary data.</text>
</comment>
<organism evidence="3 4">
    <name type="scientific">Oceanospirillum multiglobuliferum</name>
    <dbReference type="NCBI Taxonomy" id="64969"/>
    <lineage>
        <taxon>Bacteria</taxon>
        <taxon>Pseudomonadati</taxon>
        <taxon>Pseudomonadota</taxon>
        <taxon>Gammaproteobacteria</taxon>
        <taxon>Oceanospirillales</taxon>
        <taxon>Oceanospirillaceae</taxon>
        <taxon>Oceanospirillum</taxon>
    </lineage>
</organism>
<dbReference type="RefSeq" id="WP_078746331.1">
    <property type="nucleotide sequence ID" value="NZ_FUXG01000025.1"/>
</dbReference>
<sequence length="322" mass="36833">MTEEICRYRSPEGVACAHSALHHGFCFWHDTEQIKTEPDLITNLETRARTDLPMQGFSLRNATLTDVNLVHHGSKSGYDLSHCDFYRADMQLAHLFNANLKGASLMKADLRRANLHCANLEGANLLGTRLEEARLDNVHWGHYVMQENLALKATNKVERLDYFEQAEEVYRNLRRVLEAEGLFEQAGYFFRREMVMRRMQMPLFSIPRLISKLVDLFCGYGERPLRVISFSIVLILSFALLFFINGVEDRDQLLQLSLSASLENNLYAFTNCLYFSVVTFTTLGYGDITPVGVNRLFAATEAFLGSFTLALFVVVFVKKMTR</sequence>
<gene>
    <name evidence="3" type="ORF">BTE48_14385</name>
</gene>
<dbReference type="InterPro" id="IPR013099">
    <property type="entry name" value="K_chnl_dom"/>
</dbReference>
<evidence type="ECO:0000313" key="3">
    <source>
        <dbReference type="EMBL" id="OPX54415.1"/>
    </source>
</evidence>
<reference evidence="3 4" key="1">
    <citation type="submission" date="2017-01" db="EMBL/GenBank/DDBJ databases">
        <title>Genome Sequencing of a Marine Spirillum, Oceanospirillum multiglobuliferum ATCC 33336, from Japan.</title>
        <authorList>
            <person name="Carney J.G."/>
            <person name="Trachtenberg A.M."/>
            <person name="Rheaume B.A."/>
            <person name="Linnane J.D."/>
            <person name="Pitts N.L."/>
            <person name="Mykles D.L."/>
            <person name="Maclea K.S."/>
        </authorList>
    </citation>
    <scope>NUCLEOTIDE SEQUENCE [LARGE SCALE GENOMIC DNA]</scope>
    <source>
        <strain evidence="3 4">ATCC 33336</strain>
    </source>
</reference>
<name>A0A1T4S841_9GAMM</name>
<dbReference type="AlphaFoldDB" id="A0A1T4S841"/>
<dbReference type="Pfam" id="PF00805">
    <property type="entry name" value="Pentapeptide"/>
    <property type="match status" value="2"/>
</dbReference>
<feature type="domain" description="Potassium channel" evidence="2">
    <location>
        <begin position="233"/>
        <end position="321"/>
    </location>
</feature>
<dbReference type="Proteomes" id="UP000191418">
    <property type="component" value="Unassembled WGS sequence"/>
</dbReference>
<evidence type="ECO:0000256" key="1">
    <source>
        <dbReference type="SAM" id="Phobius"/>
    </source>
</evidence>
<dbReference type="OrthoDB" id="9813518at2"/>
<dbReference type="InterPro" id="IPR051082">
    <property type="entry name" value="Pentapeptide-BTB/POZ_domain"/>
</dbReference>
<dbReference type="PANTHER" id="PTHR14136">
    <property type="entry name" value="BTB_POZ DOMAIN-CONTAINING PROTEIN KCTD9"/>
    <property type="match status" value="1"/>
</dbReference>
<dbReference type="Gene3D" id="2.160.20.80">
    <property type="entry name" value="E3 ubiquitin-protein ligase SopA"/>
    <property type="match status" value="1"/>
</dbReference>
<dbReference type="EMBL" id="MTSM01000026">
    <property type="protein sequence ID" value="OPX54415.1"/>
    <property type="molecule type" value="Genomic_DNA"/>
</dbReference>
<dbReference type="Gene3D" id="1.10.287.70">
    <property type="match status" value="1"/>
</dbReference>
<evidence type="ECO:0000313" key="4">
    <source>
        <dbReference type="Proteomes" id="UP000191418"/>
    </source>
</evidence>
<keyword evidence="1" id="KW-0472">Membrane</keyword>
<dbReference type="STRING" id="64969.SAMN02745127_02803"/>
<keyword evidence="4" id="KW-1185">Reference proteome</keyword>
<dbReference type="Pfam" id="PF07885">
    <property type="entry name" value="Ion_trans_2"/>
    <property type="match status" value="1"/>
</dbReference>